<accession>A0A7M3USZ5</accession>
<gene>
    <name evidence="14" type="primary">ATP8</name>
</gene>
<evidence type="ECO:0000256" key="13">
    <source>
        <dbReference type="SAM" id="Phobius"/>
    </source>
</evidence>
<dbReference type="Pfam" id="PF00895">
    <property type="entry name" value="ATP-synt_8"/>
    <property type="match status" value="1"/>
</dbReference>
<reference evidence="14" key="1">
    <citation type="journal article" date="2020" name="J. Biogeogr.">
        <title>Historical biogeography identifies a possible role of Miocene wetlands in the diversification of the Amazonian rocket frogs (Aromobatidae: Allobates).</title>
        <authorList>
            <person name="Rejaud A."/>
            <person name="Rodrigues M.T."/>
            <person name="Crawford A.J."/>
            <person name="Castroviejo-Fisher S."/>
            <person name="Jaramillo A.F."/>
            <person name="Chaparro J.C."/>
            <person name="Glaw F."/>
            <person name="Gagliardi-Urrutia G."/>
            <person name="Moravec J."/>
            <person name="De la Riva I.J."/>
            <person name="Perez P."/>
            <person name="Lima A.P."/>
            <person name="Werneck F.P."/>
            <person name="Hrbek T."/>
            <person name="Ron S.R."/>
            <person name="Ernst R."/>
            <person name="Kok P.J.R."/>
            <person name="Driskell A."/>
            <person name="Chave J."/>
            <person name="Fouquet A."/>
        </authorList>
    </citation>
    <scope>NUCLEOTIDE SEQUENCE</scope>
</reference>
<evidence type="ECO:0000256" key="5">
    <source>
        <dbReference type="ARBA" id="ARBA00022692"/>
    </source>
</evidence>
<evidence type="ECO:0000256" key="9">
    <source>
        <dbReference type="ARBA" id="ARBA00023128"/>
    </source>
</evidence>
<comment type="subcellular location">
    <subcellularLocation>
        <location evidence="1 12">Mitochondrion membrane</location>
        <topology evidence="1 12">Single-pass membrane protein</topology>
    </subcellularLocation>
</comment>
<dbReference type="AlphaFoldDB" id="A0A7M3USZ5"/>
<geneLocation type="mitochondrion" evidence="14"/>
<keyword evidence="4 12" id="KW-0138">CF(0)</keyword>
<keyword evidence="9 12" id="KW-0496">Mitochondrion</keyword>
<evidence type="ECO:0000256" key="2">
    <source>
        <dbReference type="ARBA" id="ARBA00008892"/>
    </source>
</evidence>
<dbReference type="InterPro" id="IPR001421">
    <property type="entry name" value="ATP8_metazoa"/>
</dbReference>
<keyword evidence="6 12" id="KW-0375">Hydrogen ion transport</keyword>
<keyword evidence="5 12" id="KW-0812">Transmembrane</keyword>
<evidence type="ECO:0000256" key="11">
    <source>
        <dbReference type="ARBA" id="ARBA00023310"/>
    </source>
</evidence>
<evidence type="ECO:0000256" key="4">
    <source>
        <dbReference type="ARBA" id="ARBA00022547"/>
    </source>
</evidence>
<dbReference type="GO" id="GO:0045259">
    <property type="term" value="C:proton-transporting ATP synthase complex"/>
    <property type="evidence" value="ECO:0007669"/>
    <property type="project" value="UniProtKB-KW"/>
</dbReference>
<evidence type="ECO:0000256" key="1">
    <source>
        <dbReference type="ARBA" id="ARBA00004304"/>
    </source>
</evidence>
<keyword evidence="10 13" id="KW-0472">Membrane</keyword>
<keyword evidence="11" id="KW-0066">ATP synthesis</keyword>
<dbReference type="PANTHER" id="PTHR39937:SF1">
    <property type="entry name" value="ATP SYNTHASE PROTEIN 8"/>
    <property type="match status" value="1"/>
</dbReference>
<evidence type="ECO:0000256" key="3">
    <source>
        <dbReference type="ARBA" id="ARBA00022448"/>
    </source>
</evidence>
<evidence type="ECO:0000256" key="10">
    <source>
        <dbReference type="ARBA" id="ARBA00023136"/>
    </source>
</evidence>
<dbReference type="GO" id="GO:0031966">
    <property type="term" value="C:mitochondrial membrane"/>
    <property type="evidence" value="ECO:0007669"/>
    <property type="project" value="UniProtKB-SubCell"/>
</dbReference>
<dbReference type="GO" id="GO:0015078">
    <property type="term" value="F:proton transmembrane transporter activity"/>
    <property type="evidence" value="ECO:0007669"/>
    <property type="project" value="InterPro"/>
</dbReference>
<evidence type="ECO:0000256" key="8">
    <source>
        <dbReference type="ARBA" id="ARBA00023065"/>
    </source>
</evidence>
<name>A0A7M3USZ5_9NEOB</name>
<evidence type="ECO:0000256" key="6">
    <source>
        <dbReference type="ARBA" id="ARBA00022781"/>
    </source>
</evidence>
<dbReference type="PANTHER" id="PTHR39937">
    <property type="entry name" value="ATP SYNTHASE PROTEIN 8"/>
    <property type="match status" value="1"/>
</dbReference>
<dbReference type="GO" id="GO:0015986">
    <property type="term" value="P:proton motive force-driven ATP synthesis"/>
    <property type="evidence" value="ECO:0007669"/>
    <property type="project" value="InterPro"/>
</dbReference>
<sequence length="54" mass="6345">MPQLAPAPWFSILFSTWVALLLFATMKTSKFTFLNDPLNLTFKNINTPWSWPWL</sequence>
<comment type="similarity">
    <text evidence="2 12">Belongs to the ATPase protein 8 family.</text>
</comment>
<evidence type="ECO:0000256" key="12">
    <source>
        <dbReference type="RuleBase" id="RU003661"/>
    </source>
</evidence>
<proteinExistence type="inferred from homology"/>
<evidence type="ECO:0000313" key="14">
    <source>
        <dbReference type="EMBL" id="QOJ44953.1"/>
    </source>
</evidence>
<evidence type="ECO:0000256" key="7">
    <source>
        <dbReference type="ARBA" id="ARBA00022989"/>
    </source>
</evidence>
<dbReference type="EMBL" id="MT627190">
    <property type="protein sequence ID" value="QOJ44953.1"/>
    <property type="molecule type" value="Genomic_DNA"/>
</dbReference>
<protein>
    <recommendedName>
        <fullName evidence="12">ATP synthase complex subunit 8</fullName>
    </recommendedName>
</protein>
<keyword evidence="3 12" id="KW-0813">Transport</keyword>
<feature type="transmembrane region" description="Helical" evidence="13">
    <location>
        <begin position="6"/>
        <end position="24"/>
    </location>
</feature>
<keyword evidence="7 13" id="KW-1133">Transmembrane helix</keyword>
<keyword evidence="8 12" id="KW-0406">Ion transport</keyword>
<organism evidence="14">
    <name type="scientific">Allobates tinae</name>
    <dbReference type="NCBI Taxonomy" id="1987120"/>
    <lineage>
        <taxon>Eukaryota</taxon>
        <taxon>Metazoa</taxon>
        <taxon>Chordata</taxon>
        <taxon>Craniata</taxon>
        <taxon>Vertebrata</taxon>
        <taxon>Euteleostomi</taxon>
        <taxon>Amphibia</taxon>
        <taxon>Batrachia</taxon>
        <taxon>Anura</taxon>
        <taxon>Neobatrachia</taxon>
        <taxon>Hyloidea</taxon>
        <taxon>Aromobatidae</taxon>
        <taxon>Allobatinae</taxon>
        <taxon>Allobates</taxon>
    </lineage>
</organism>
<dbReference type="InterPro" id="IPR050635">
    <property type="entry name" value="ATPase_protein_8"/>
</dbReference>